<dbReference type="RefSeq" id="WP_201364431.1">
    <property type="nucleotide sequence ID" value="NZ_BNJJ01000014.1"/>
</dbReference>
<dbReference type="InterPro" id="IPR051081">
    <property type="entry name" value="HTH_MetalResp_TranReg"/>
</dbReference>
<dbReference type="SMART" id="SM00418">
    <property type="entry name" value="HTH_ARSR"/>
    <property type="match status" value="1"/>
</dbReference>
<dbReference type="InterPro" id="IPR036390">
    <property type="entry name" value="WH_DNA-bd_sf"/>
</dbReference>
<dbReference type="SUPFAM" id="SSF46785">
    <property type="entry name" value="Winged helix' DNA-binding domain"/>
    <property type="match status" value="1"/>
</dbReference>
<dbReference type="EMBL" id="BNJJ01000014">
    <property type="protein sequence ID" value="GHO86818.1"/>
    <property type="molecule type" value="Genomic_DNA"/>
</dbReference>
<feature type="compositionally biased region" description="Basic and acidic residues" evidence="4">
    <location>
        <begin position="10"/>
        <end position="20"/>
    </location>
</feature>
<reference evidence="6 7" key="1">
    <citation type="journal article" date="2021" name="Int. J. Syst. Evol. Microbiol.">
        <title>Reticulibacter mediterranei gen. nov., sp. nov., within the new family Reticulibacteraceae fam. nov., and Ktedonospora formicarum gen. nov., sp. nov., Ktedonobacter robiniae sp. nov., Dictyobacter formicarum sp. nov. and Dictyobacter arantiisoli sp. nov., belonging to the class Ktedonobacteria.</title>
        <authorList>
            <person name="Yabe S."/>
            <person name="Zheng Y."/>
            <person name="Wang C.M."/>
            <person name="Sakai Y."/>
            <person name="Abe K."/>
            <person name="Yokota A."/>
            <person name="Donadio S."/>
            <person name="Cavaletti L."/>
            <person name="Monciardini P."/>
        </authorList>
    </citation>
    <scope>NUCLEOTIDE SEQUENCE [LARGE SCALE GENOMIC DNA]</scope>
    <source>
        <strain evidence="6 7">SOSP1-9</strain>
    </source>
</reference>
<gene>
    <name evidence="6" type="ORF">KSZ_48240</name>
</gene>
<evidence type="ECO:0000313" key="7">
    <source>
        <dbReference type="Proteomes" id="UP000635565"/>
    </source>
</evidence>
<sequence>MSESSSTTNQKEKNKAPRRPAEVDKYVDTFLSVVCDPSRRYILELLSFTEPGENSPMPEMRSGEIAKAIGLSAATTSEHLRQLATIGLVSWRREGNVVYYQLCNVELVASFHKLTEALDNNYALKKEM</sequence>
<dbReference type="InterPro" id="IPR011991">
    <property type="entry name" value="ArsR-like_HTH"/>
</dbReference>
<keyword evidence="1" id="KW-0805">Transcription regulation</keyword>
<keyword evidence="2" id="KW-0238">DNA-binding</keyword>
<dbReference type="PROSITE" id="PS50987">
    <property type="entry name" value="HTH_ARSR_2"/>
    <property type="match status" value="1"/>
</dbReference>
<dbReference type="InterPro" id="IPR001845">
    <property type="entry name" value="HTH_ArsR_DNA-bd_dom"/>
</dbReference>
<dbReference type="Gene3D" id="1.10.10.10">
    <property type="entry name" value="Winged helix-like DNA-binding domain superfamily/Winged helix DNA-binding domain"/>
    <property type="match status" value="1"/>
</dbReference>
<dbReference type="PANTHER" id="PTHR33154">
    <property type="entry name" value="TRANSCRIPTIONAL REGULATOR, ARSR FAMILY"/>
    <property type="match status" value="1"/>
</dbReference>
<evidence type="ECO:0000313" key="6">
    <source>
        <dbReference type="EMBL" id="GHO86818.1"/>
    </source>
</evidence>
<proteinExistence type="predicted"/>
<organism evidence="6 7">
    <name type="scientific">Dictyobacter formicarum</name>
    <dbReference type="NCBI Taxonomy" id="2778368"/>
    <lineage>
        <taxon>Bacteria</taxon>
        <taxon>Bacillati</taxon>
        <taxon>Chloroflexota</taxon>
        <taxon>Ktedonobacteria</taxon>
        <taxon>Ktedonobacterales</taxon>
        <taxon>Dictyobacteraceae</taxon>
        <taxon>Dictyobacter</taxon>
    </lineage>
</organism>
<evidence type="ECO:0000256" key="3">
    <source>
        <dbReference type="ARBA" id="ARBA00023163"/>
    </source>
</evidence>
<dbReference type="CDD" id="cd00090">
    <property type="entry name" value="HTH_ARSR"/>
    <property type="match status" value="1"/>
</dbReference>
<comment type="caution">
    <text evidence="6">The sequence shown here is derived from an EMBL/GenBank/DDBJ whole genome shotgun (WGS) entry which is preliminary data.</text>
</comment>
<dbReference type="Proteomes" id="UP000635565">
    <property type="component" value="Unassembled WGS sequence"/>
</dbReference>
<evidence type="ECO:0000259" key="5">
    <source>
        <dbReference type="PROSITE" id="PS50987"/>
    </source>
</evidence>
<feature type="domain" description="HTH arsR-type" evidence="5">
    <location>
        <begin position="19"/>
        <end position="122"/>
    </location>
</feature>
<dbReference type="Pfam" id="PF01022">
    <property type="entry name" value="HTH_5"/>
    <property type="match status" value="1"/>
</dbReference>
<dbReference type="InterPro" id="IPR036388">
    <property type="entry name" value="WH-like_DNA-bd_sf"/>
</dbReference>
<feature type="region of interest" description="Disordered" evidence="4">
    <location>
        <begin position="1"/>
        <end position="20"/>
    </location>
</feature>
<name>A0ABQ3VLX6_9CHLR</name>
<dbReference type="PANTHER" id="PTHR33154:SF33">
    <property type="entry name" value="TRANSCRIPTIONAL REPRESSOR SDPR"/>
    <property type="match status" value="1"/>
</dbReference>
<accession>A0ABQ3VLX6</accession>
<evidence type="ECO:0000256" key="4">
    <source>
        <dbReference type="SAM" id="MobiDB-lite"/>
    </source>
</evidence>
<keyword evidence="7" id="KW-1185">Reference proteome</keyword>
<evidence type="ECO:0000256" key="1">
    <source>
        <dbReference type="ARBA" id="ARBA00023015"/>
    </source>
</evidence>
<keyword evidence="3" id="KW-0804">Transcription</keyword>
<protein>
    <recommendedName>
        <fullName evidence="5">HTH arsR-type domain-containing protein</fullName>
    </recommendedName>
</protein>
<evidence type="ECO:0000256" key="2">
    <source>
        <dbReference type="ARBA" id="ARBA00023125"/>
    </source>
</evidence>